<feature type="compositionally biased region" description="Basic residues" evidence="19">
    <location>
        <begin position="157"/>
        <end position="178"/>
    </location>
</feature>
<evidence type="ECO:0000256" key="1">
    <source>
        <dbReference type="ARBA" id="ARBA00004672"/>
    </source>
</evidence>
<dbReference type="HAMAP" id="MF_02045">
    <property type="entry name" value="PurE_classII"/>
    <property type="match status" value="1"/>
</dbReference>
<dbReference type="PANTHER" id="PTHR47574">
    <property type="entry name" value="CANCER-RELATED REGULATOR OF ACTIN DYNAMICS"/>
    <property type="match status" value="1"/>
</dbReference>
<evidence type="ECO:0000256" key="6">
    <source>
        <dbReference type="ARBA" id="ARBA00012217"/>
    </source>
</evidence>
<comment type="subunit">
    <text evidence="5">Homooctamer.</text>
</comment>
<dbReference type="Ensembl" id="ENSCAFT00040032313.1">
    <property type="protein sequence ID" value="ENSCAFP00040028106.1"/>
    <property type="gene ID" value="ENSCAFG00040017469.1"/>
</dbReference>
<dbReference type="GO" id="GO:0006189">
    <property type="term" value="P:'de novo' IMP biosynthetic process"/>
    <property type="evidence" value="ECO:0007669"/>
    <property type="project" value="UniProtKB-UniPathway"/>
</dbReference>
<feature type="compositionally biased region" description="Basic and acidic residues" evidence="19">
    <location>
        <begin position="1051"/>
        <end position="1066"/>
    </location>
</feature>
<dbReference type="Pfam" id="PF13837">
    <property type="entry name" value="Myb_DNA-bind_4"/>
    <property type="match status" value="2"/>
</dbReference>
<evidence type="ECO:0000256" key="15">
    <source>
        <dbReference type="ARBA" id="ARBA00050588"/>
    </source>
</evidence>
<feature type="compositionally biased region" description="Polar residues" evidence="19">
    <location>
        <begin position="1176"/>
        <end position="1189"/>
    </location>
</feature>
<keyword evidence="10" id="KW-0658">Purine biosynthesis</keyword>
<dbReference type="SUPFAM" id="SSF52255">
    <property type="entry name" value="N5-CAIR mutase (phosphoribosylaminoimidazole carboxylase, PurE)"/>
    <property type="match status" value="1"/>
</dbReference>
<sequence>MGTRAFSHDSIFIPDGGAESEQTVQAMSQDNILGKVKTLQRQLSKNIKFGQPPPNAIPMKKADSGEASLEEDLFLTSPMEIVTQEDIILSDTENKPSDTPSSRSPLNLPGTRSEMEEKVAPVKPSRPKRHFSSAGTIESVNLDAIPLAIARLDNSAAKHKLSVKPKNQRVSKKHRRLARDRPNEQGGLPRQLSLDQNGHSGEDKPIWHEEEPELLESEEEKRCQEEYWLELEAKCKRQKAEAAERRRLEEQRLQALERRLWEENRRQELLEEEGEDREGEETELQLEAEEGQGKEEKQRLKEQGGQGQEWREQEEGRHLEAQEQAVWRGQEAERQRQLEEQRELKELRRQEELEEQQRQEAEKQQQELEQRQREEQQRLEEEQRQREEQRRLEEEHWQREEQQRLEEEQRRREEEEQRRREEQQRLEEEQRRRDEEQRQREEQLLLEEEQRRLEEEQREREEQRREEEEEEEAATAAVAAAERRAELGKREEVEVPRRPEAEAARGHEEKRPQPEELRGSRSALHVDSAEKPGKREHLKLEKQGENSEESRVCEKQSREAEPSGEQQAQRGGLPGHGRRARQDMRPESGPQPPQKPEAPVEETPAPGGKKEAAAPETDRKVEELRWQEVDERQTMPRPYTFQVSSGGKQILFPKVNLSPVTPVKEAGPAPAAHEPGTPRPSPAPPALPSSLSVPHTAILVTGAQLCGPAVNLSQIKDTACKSLLGLSEEKRRADGPGPEQPPRAAEPRAGSGKARAPESAAAGAALAEWASIRSRILRGAETERRGDGGPCRPAEEPPPRARWDSRGSLRKTPPLNAKFSIKPAWQKFSDGGAETSRRNAEAEGGRRRPSPWPGDASGPQPPATGERPRGADGPEPDATEGCKFAKDLPSFLVPSPPYPPQKAGTPAEAGAAPDGEPTGAGGRPDPAAPGQEEKASPFGIKLRRTNYSLRFHCDQQTEQKKKKRHSSTGDSAEGGPPAGSAPGEETAGAAPTPGPAPPAAWKDPADRPASRGPAAPKPALAPKPAGQTPPSSPLAKLSRPYLVELLARRPGRPEPEAAEPGREARESSAPWPPSPPPAERRKAPRRADEEAADPERKPARPEKPPQTPEAARKEKPVLQSRHSLDGSKLAEKVETAQPLWITLALQKQKGFREQQATREERKQAREAKQAEKLSKENVSVSLQPGSSGVSRAGALHKPTTQLEEKKPETAASRLERREQLKKANTLPTSVTGKMSVTLEDKEDISGNPLLLVSHIRPMELGNSTSIMEPPNNPTFIPTIANEGGKHWTVPEVRALIGIWSDINIQQQLEGTVRNKRIFEQIAAKLQKSGIERDWKQCRTKYKNLKHEYKTVRMAQDQGITKSMKFFTELDAILGYNKREKSQEHKFQDEEQATRCANVKTEEKQSVIAGDAAEDDFVSDTSEDLRDRDVKQSPGTGNYIPLEDAKNHLQIVTVSDTEAGKHWCDNEVRALIHIWSDEKIKQMLERATRNKEIFEEIARRLMQFGIDRDWKQCRTKYKNLKYEYRVLQKKNGNPQRKMRFYEEVDCILRGPTLRTAKWKHELFEGHTKNPRTSSMKRKAHEDGPVPVSLKKTVPEIIANTFPQSVTERKDSTECFYRQKTPYMIQLHQSLASPPGASPAPSPRGIMATAEVLNIGKKLYEGKTKEVYELLDSPGKVLLQSKDQITAGNAARKNHLEGKAAISNKTTSCIFQLLKEAGIKTAFTRMCGETAFIAPKCEMIPIEWVCRRIATGSFLKRNPGVKEGYKFYPPKVELFFKDDANNDPQWSEEQLIAAKFCFAGLVIGQTEVDIMSHATQAIFEILEKSWLPQNCTLVDMKIEFGVDVTTKEIVLADVIDNDSWRLWPSGDRSQQKDKQSYRDLKEVTPEGLQMVKKNFEWVAERVELLLKSESQCRVVVLMGSTSDLSHCEKIQKACGNFGIPCELRVTSAHKGPDETLRIKAEYEGDGIPTVFVAVAGRSNGLGPVMSGNTAYPVISCPPLTPDWGAQDVWSSLRLPSGLGCSTILSPEGSAQFAAQIFGLNNHLVWAKLRASILNTWISLKQADKKIRKGNL</sequence>
<reference evidence="21" key="2">
    <citation type="submission" date="2019-03" db="EMBL/GenBank/DDBJ databases">
        <authorList>
            <person name="Warren W.C."/>
            <person name="Johnson G.S."/>
        </authorList>
    </citation>
    <scope>NUCLEOTIDE SEQUENCE [LARGE SCALE GENOMIC DNA]</scope>
    <source>
        <strain evidence="21">Basenji</strain>
    </source>
</reference>
<dbReference type="HAMAP" id="MF_00137">
    <property type="entry name" value="SAICAR_synth"/>
    <property type="match status" value="1"/>
</dbReference>
<dbReference type="Pfam" id="PF15262">
    <property type="entry name" value="DUF4592"/>
    <property type="match status" value="1"/>
</dbReference>
<feature type="region of interest" description="Disordered" evidence="19">
    <location>
        <begin position="46"/>
        <end position="65"/>
    </location>
</feature>
<keyword evidence="14" id="KW-0511">Multifunctional enzyme</keyword>
<feature type="compositionally biased region" description="Low complexity" evidence="19">
    <location>
        <begin position="971"/>
        <end position="991"/>
    </location>
</feature>
<feature type="compositionally biased region" description="Basic and acidic residues" evidence="19">
    <location>
        <begin position="389"/>
        <end position="466"/>
    </location>
</feature>
<dbReference type="FunFam" id="3.30.470.20:FF:000020">
    <property type="entry name" value="Probable multifunctional protein ADE2"/>
    <property type="match status" value="1"/>
</dbReference>
<dbReference type="SMART" id="SM01001">
    <property type="entry name" value="AIRC"/>
    <property type="match status" value="1"/>
</dbReference>
<feature type="compositionally biased region" description="Pro residues" evidence="19">
    <location>
        <begin position="677"/>
        <end position="687"/>
    </location>
</feature>
<evidence type="ECO:0000256" key="11">
    <source>
        <dbReference type="ARBA" id="ARBA00022793"/>
    </source>
</evidence>
<comment type="function">
    <text evidence="17">Bifunctional phosphoribosylaminoimidazole carboxylase and phosphoribosylaminoimidazole succinocarboxamide synthetase catalyzing two reactions of the de novo purine biosynthetic pathway.</text>
</comment>
<dbReference type="Proteomes" id="UP000694429">
    <property type="component" value="Chromosome 13"/>
</dbReference>
<dbReference type="FunFam" id="3.30.200.20:FF:000183">
    <property type="entry name" value="Probable multifunctional protein ADE2"/>
    <property type="match status" value="1"/>
</dbReference>
<dbReference type="PROSITE" id="PS01057">
    <property type="entry name" value="SAICAR_SYNTHETASE_1"/>
    <property type="match status" value="1"/>
</dbReference>
<comment type="catalytic activity">
    <reaction evidence="15">
        <text>5-amino-1-(5-phospho-D-ribosyl)imidazole-4-carboxylate + H(+) = 5-amino-1-(5-phospho-beta-D-ribosyl)imidazole + CO2</text>
        <dbReference type="Rhea" id="RHEA:10792"/>
        <dbReference type="ChEBI" id="CHEBI:15378"/>
        <dbReference type="ChEBI" id="CHEBI:16526"/>
        <dbReference type="ChEBI" id="CHEBI:77657"/>
        <dbReference type="ChEBI" id="CHEBI:137981"/>
        <dbReference type="EC" id="4.1.1.21"/>
    </reaction>
    <physiologicalReaction direction="right-to-left" evidence="15">
        <dbReference type="Rhea" id="RHEA:10794"/>
    </physiologicalReaction>
</comment>
<reference evidence="22" key="1">
    <citation type="submission" date="2018-10" db="EMBL/GenBank/DDBJ databases">
        <title>De novo assembly of a Great Dane genome.</title>
        <authorList>
            <person name="Kidd J.M."/>
            <person name="Pendleton A.L."/>
            <person name="Shen F."/>
            <person name="Emery S."/>
        </authorList>
    </citation>
    <scope>NUCLEOTIDE SEQUENCE [LARGE SCALE GENOMIC DNA]</scope>
    <source>
        <strain evidence="22">Great Dane</strain>
    </source>
</reference>
<dbReference type="Gene3D" id="3.30.470.20">
    <property type="entry name" value="ATP-grasp fold, B domain"/>
    <property type="match status" value="1"/>
</dbReference>
<evidence type="ECO:0000313" key="22">
    <source>
        <dbReference type="Ensembl" id="ENSCAFP00040028106.1"/>
    </source>
</evidence>
<feature type="compositionally biased region" description="Basic and acidic residues" evidence="19">
    <location>
        <begin position="1110"/>
        <end position="1134"/>
    </location>
</feature>
<dbReference type="Gene3D" id="1.10.10.60">
    <property type="entry name" value="Homeodomain-like"/>
    <property type="match status" value="2"/>
</dbReference>
<gene>
    <name evidence="22" type="primary">CRACD</name>
</gene>
<evidence type="ECO:0000256" key="5">
    <source>
        <dbReference type="ARBA" id="ARBA00011823"/>
    </source>
</evidence>
<feature type="compositionally biased region" description="Basic and acidic residues" evidence="19">
    <location>
        <begin position="778"/>
        <end position="807"/>
    </location>
</feature>
<comment type="pathway">
    <text evidence="1">Purine metabolism; IMP biosynthesis via de novo pathway; 5-amino-1-(5-phospho-D-ribosyl)imidazole-4-carboxamide from 5-amino-1-(5-phospho-D-ribosyl)imidazole-4-carboxylate: step 1/2.</text>
</comment>
<feature type="region of interest" description="Disordered" evidence="19">
    <location>
        <begin position="353"/>
        <end position="374"/>
    </location>
</feature>
<evidence type="ECO:0000256" key="9">
    <source>
        <dbReference type="ARBA" id="ARBA00022741"/>
    </source>
</evidence>
<feature type="compositionally biased region" description="Low complexity" evidence="19">
    <location>
        <begin position="903"/>
        <end position="930"/>
    </location>
</feature>
<feature type="compositionally biased region" description="Basic and acidic residues" evidence="19">
    <location>
        <begin position="1150"/>
        <end position="1175"/>
    </location>
</feature>
<dbReference type="InterPro" id="IPR000031">
    <property type="entry name" value="PurE_dom"/>
</dbReference>
<evidence type="ECO:0000256" key="2">
    <source>
        <dbReference type="ARBA" id="ARBA00004747"/>
    </source>
</evidence>
<dbReference type="FunFam" id="3.40.50.1970:FF:000006">
    <property type="entry name" value="Probable multifunctional protein ADE2"/>
    <property type="match status" value="1"/>
</dbReference>
<dbReference type="UniPathway" id="UPA00074">
    <property type="reaction ID" value="UER00130"/>
</dbReference>
<comment type="catalytic activity">
    <reaction evidence="16">
        <text>5-amino-1-(5-phospho-D-ribosyl)imidazole-4-carboxylate + L-aspartate + ATP = (2S)-2-[5-amino-1-(5-phospho-beta-D-ribosyl)imidazole-4-carboxamido]succinate + ADP + phosphate + 2 H(+)</text>
        <dbReference type="Rhea" id="RHEA:22628"/>
        <dbReference type="ChEBI" id="CHEBI:15378"/>
        <dbReference type="ChEBI" id="CHEBI:29991"/>
        <dbReference type="ChEBI" id="CHEBI:30616"/>
        <dbReference type="ChEBI" id="CHEBI:43474"/>
        <dbReference type="ChEBI" id="CHEBI:58443"/>
        <dbReference type="ChEBI" id="CHEBI:77657"/>
        <dbReference type="ChEBI" id="CHEBI:456216"/>
        <dbReference type="EC" id="6.3.2.6"/>
    </reaction>
    <physiologicalReaction direction="left-to-right" evidence="16">
        <dbReference type="Rhea" id="RHEA:22629"/>
    </physiologicalReaction>
</comment>
<dbReference type="Gene3D" id="3.40.50.1970">
    <property type="match status" value="1"/>
</dbReference>
<dbReference type="SUPFAM" id="SSF56104">
    <property type="entry name" value="SAICAR synthase-like"/>
    <property type="match status" value="1"/>
</dbReference>
<evidence type="ECO:0000256" key="18">
    <source>
        <dbReference type="ARBA" id="ARBA00071823"/>
    </source>
</evidence>
<evidence type="ECO:0000313" key="21">
    <source>
        <dbReference type="Ensembl" id="ENSCAFP00030033043.1"/>
    </source>
</evidence>
<dbReference type="Pfam" id="PF01259">
    <property type="entry name" value="SAICAR_synt"/>
    <property type="match status" value="1"/>
</dbReference>
<comment type="similarity">
    <text evidence="4">In the N-terminal section; belongs to the SAICAR synthetase family.</text>
</comment>
<evidence type="ECO:0000256" key="10">
    <source>
        <dbReference type="ARBA" id="ARBA00022755"/>
    </source>
</evidence>
<dbReference type="InterPro" id="IPR052853">
    <property type="entry name" value="Actin_dynamics_regulator"/>
</dbReference>
<keyword evidence="9" id="KW-0547">Nucleotide-binding</keyword>
<evidence type="ECO:0000256" key="7">
    <source>
        <dbReference type="ARBA" id="ARBA00012329"/>
    </source>
</evidence>
<evidence type="ECO:0000256" key="8">
    <source>
        <dbReference type="ARBA" id="ARBA00022598"/>
    </source>
</evidence>
<keyword evidence="8" id="KW-0436">Ligase</keyword>
<evidence type="ECO:0000256" key="14">
    <source>
        <dbReference type="ARBA" id="ARBA00023268"/>
    </source>
</evidence>
<feature type="domain" description="PurE" evidence="20">
    <location>
        <begin position="1910"/>
        <end position="2057"/>
    </location>
</feature>
<feature type="region of interest" description="Disordered" evidence="19">
    <location>
        <begin position="726"/>
        <end position="763"/>
    </location>
</feature>
<dbReference type="PANTHER" id="PTHR47574:SF3">
    <property type="entry name" value="CAPPING PROTEIN-INHIBITING REGULATOR OF ACTIN DYNAMICS"/>
    <property type="match status" value="1"/>
</dbReference>
<feature type="compositionally biased region" description="Acidic residues" evidence="19">
    <location>
        <begin position="270"/>
        <end position="290"/>
    </location>
</feature>
<dbReference type="InterPro" id="IPR033626">
    <property type="entry name" value="PurE_classII"/>
</dbReference>
<evidence type="ECO:0000256" key="19">
    <source>
        <dbReference type="SAM" id="MobiDB-lite"/>
    </source>
</evidence>
<dbReference type="PROSITE" id="PS01058">
    <property type="entry name" value="SAICAR_SYNTHETASE_2"/>
    <property type="match status" value="1"/>
</dbReference>
<feature type="compositionally biased region" description="Basic and acidic residues" evidence="19">
    <location>
        <begin position="291"/>
        <end position="302"/>
    </location>
</feature>
<dbReference type="InterPro" id="IPR018236">
    <property type="entry name" value="SAICAR_synthetase_CS"/>
</dbReference>
<feature type="compositionally biased region" description="Low complexity" evidence="19">
    <location>
        <begin position="665"/>
        <end position="675"/>
    </location>
</feature>
<keyword evidence="12" id="KW-0067">ATP-binding</keyword>
<evidence type="ECO:0000256" key="17">
    <source>
        <dbReference type="ARBA" id="ARBA00054522"/>
    </source>
</evidence>
<dbReference type="Proteomes" id="UP000694542">
    <property type="component" value="Chromosome 13"/>
</dbReference>
<evidence type="ECO:0000313" key="23">
    <source>
        <dbReference type="Proteomes" id="UP000694542"/>
    </source>
</evidence>
<evidence type="ECO:0000256" key="16">
    <source>
        <dbReference type="ARBA" id="ARBA00051729"/>
    </source>
</evidence>
<feature type="region of interest" description="Disordered" evidence="19">
    <location>
        <begin position="156"/>
        <end position="219"/>
    </location>
</feature>
<protein>
    <recommendedName>
        <fullName evidence="18">Bifunctional phosphoribosylaminoimidazole carboxylase/phosphoribosylaminoimidazole succinocarboxamide synthetase</fullName>
        <ecNumber evidence="7">4.1.1.21</ecNumber>
        <ecNumber evidence="6">6.3.2.6</ecNumber>
    </recommendedName>
</protein>
<feature type="region of interest" description="Disordered" evidence="19">
    <location>
        <begin position="778"/>
        <end position="1135"/>
    </location>
</feature>
<dbReference type="EC" id="6.3.2.6" evidence="6"/>
<keyword evidence="11" id="KW-0210">Decarboxylase</keyword>
<reference evidence="22" key="3">
    <citation type="submission" date="2025-05" db="UniProtKB">
        <authorList>
            <consortium name="Ensembl"/>
        </authorList>
    </citation>
    <scope>IDENTIFICATION</scope>
</reference>
<feature type="region of interest" description="Disordered" evidence="19">
    <location>
        <begin position="1418"/>
        <end position="1437"/>
    </location>
</feature>
<feature type="region of interest" description="Disordered" evidence="19">
    <location>
        <begin position="1566"/>
        <end position="1585"/>
    </location>
</feature>
<dbReference type="Pfam" id="PF00731">
    <property type="entry name" value="AIRC"/>
    <property type="match status" value="1"/>
</dbReference>
<evidence type="ECO:0000256" key="12">
    <source>
        <dbReference type="ARBA" id="ARBA00022840"/>
    </source>
</evidence>
<dbReference type="FunFam" id="1.10.10.60:FF:000032">
    <property type="entry name" value="Zinc finger and SCAN domain-containing 20"/>
    <property type="match status" value="2"/>
</dbReference>
<feature type="region of interest" description="Disordered" evidence="19">
    <location>
        <begin position="86"/>
        <end position="137"/>
    </location>
</feature>
<evidence type="ECO:0000256" key="4">
    <source>
        <dbReference type="ARBA" id="ARBA00011020"/>
    </source>
</evidence>
<feature type="compositionally biased region" description="Basic and acidic residues" evidence="19">
    <location>
        <begin position="481"/>
        <end position="519"/>
    </location>
</feature>
<dbReference type="GO" id="GO:0005524">
    <property type="term" value="F:ATP binding"/>
    <property type="evidence" value="ECO:0007669"/>
    <property type="project" value="UniProtKB-KW"/>
</dbReference>
<feature type="region of interest" description="Disordered" evidence="19">
    <location>
        <begin position="1148"/>
        <end position="1217"/>
    </location>
</feature>
<feature type="compositionally biased region" description="Basic and acidic residues" evidence="19">
    <location>
        <begin position="1202"/>
        <end position="1217"/>
    </location>
</feature>
<feature type="region of interest" description="Disordered" evidence="19">
    <location>
        <begin position="265"/>
        <end position="330"/>
    </location>
</feature>
<dbReference type="CDD" id="cd01416">
    <property type="entry name" value="SAICAR_synt_Ade5"/>
    <property type="match status" value="1"/>
</dbReference>
<feature type="compositionally biased region" description="Basic and acidic residues" evidence="19">
    <location>
        <begin position="608"/>
        <end position="634"/>
    </location>
</feature>
<comment type="similarity">
    <text evidence="3">In the C-terminal section; belongs to the AIR carboxylase family. Class II subfamily.</text>
</comment>
<feature type="region of interest" description="Disordered" evidence="19">
    <location>
        <begin position="389"/>
        <end position="691"/>
    </location>
</feature>
<accession>A0A8C0SWT6</accession>
<keyword evidence="13" id="KW-0456">Lyase</keyword>
<comment type="pathway">
    <text evidence="2">Purine metabolism; IMP biosynthesis via de novo pathway; 5-amino-1-(5-phospho-D-ribosyl)imidazole-4-carboxylate from 5-amino-1-(5-phospho-D-ribosyl)imidazole (carboxylase route): step 1/1.</text>
</comment>
<evidence type="ECO:0000256" key="3">
    <source>
        <dbReference type="ARBA" id="ARBA00010478"/>
    </source>
</evidence>
<dbReference type="Ensembl" id="ENSCAFT00030037866.1">
    <property type="protein sequence ID" value="ENSCAFP00030033043.1"/>
    <property type="gene ID" value="ENSCAFG00030020607.1"/>
</dbReference>
<feature type="compositionally biased region" description="Basic and acidic residues" evidence="19">
    <location>
        <begin position="200"/>
        <end position="209"/>
    </location>
</feature>
<feature type="compositionally biased region" description="Basic and acidic residues" evidence="19">
    <location>
        <begin position="527"/>
        <end position="561"/>
    </location>
</feature>
<organism evidence="22 23">
    <name type="scientific">Canis lupus familiaris</name>
    <name type="common">Dog</name>
    <name type="synonym">Canis familiaris</name>
    <dbReference type="NCBI Taxonomy" id="9615"/>
    <lineage>
        <taxon>Eukaryota</taxon>
        <taxon>Metazoa</taxon>
        <taxon>Chordata</taxon>
        <taxon>Craniata</taxon>
        <taxon>Vertebrata</taxon>
        <taxon>Euteleostomi</taxon>
        <taxon>Mammalia</taxon>
        <taxon>Eutheria</taxon>
        <taxon>Laurasiatheria</taxon>
        <taxon>Carnivora</taxon>
        <taxon>Caniformia</taxon>
        <taxon>Canidae</taxon>
        <taxon>Canis</taxon>
    </lineage>
</organism>
<dbReference type="InterPro" id="IPR044822">
    <property type="entry name" value="Myb_DNA-bind_4"/>
</dbReference>
<evidence type="ECO:0000256" key="13">
    <source>
        <dbReference type="ARBA" id="ARBA00023239"/>
    </source>
</evidence>
<dbReference type="InterPro" id="IPR028030">
    <property type="entry name" value="DUF4592"/>
</dbReference>
<name>A0A8C0SWT6_CANLF</name>
<dbReference type="Gene3D" id="3.30.200.20">
    <property type="entry name" value="Phosphorylase Kinase, domain 1"/>
    <property type="match status" value="1"/>
</dbReference>
<dbReference type="InterPro" id="IPR028923">
    <property type="entry name" value="SAICAR_synt/ADE2_N"/>
</dbReference>
<feature type="compositionally biased region" description="Basic and acidic residues" evidence="19">
    <location>
        <begin position="309"/>
        <end position="321"/>
    </location>
</feature>
<dbReference type="GO" id="GO:0004638">
    <property type="term" value="F:phosphoribosylaminoimidazole carboxylase activity"/>
    <property type="evidence" value="ECO:0007669"/>
    <property type="project" value="UniProtKB-EC"/>
</dbReference>
<feature type="compositionally biased region" description="Basic and acidic residues" evidence="19">
    <location>
        <begin position="835"/>
        <end position="846"/>
    </location>
</feature>
<dbReference type="GO" id="GO:0004639">
    <property type="term" value="F:phosphoribosylaminoimidazolesuccinocarboxamide synthase activity"/>
    <property type="evidence" value="ECO:0007669"/>
    <property type="project" value="UniProtKB-EC"/>
</dbReference>
<feature type="compositionally biased region" description="Basic and acidic residues" evidence="19">
    <location>
        <begin position="1078"/>
        <end position="1103"/>
    </location>
</feature>
<evidence type="ECO:0000259" key="20">
    <source>
        <dbReference type="SMART" id="SM01001"/>
    </source>
</evidence>
<proteinExistence type="inferred from homology"/>
<dbReference type="EC" id="4.1.1.21" evidence="7"/>